<gene>
    <name evidence="2" type="ORF">QBC34DRAFT_150377</name>
</gene>
<feature type="compositionally biased region" description="Basic and acidic residues" evidence="1">
    <location>
        <begin position="135"/>
        <end position="151"/>
    </location>
</feature>
<protein>
    <submittedName>
        <fullName evidence="2">Uncharacterized protein</fullName>
    </submittedName>
</protein>
<reference evidence="2" key="2">
    <citation type="submission" date="2023-05" db="EMBL/GenBank/DDBJ databases">
        <authorList>
            <consortium name="Lawrence Berkeley National Laboratory"/>
            <person name="Steindorff A."/>
            <person name="Hensen N."/>
            <person name="Bonometti L."/>
            <person name="Westerberg I."/>
            <person name="Brannstrom I.O."/>
            <person name="Guillou S."/>
            <person name="Cros-Aarteil S."/>
            <person name="Calhoun S."/>
            <person name="Haridas S."/>
            <person name="Kuo A."/>
            <person name="Mondo S."/>
            <person name="Pangilinan J."/>
            <person name="Riley R."/>
            <person name="Labutti K."/>
            <person name="Andreopoulos B."/>
            <person name="Lipzen A."/>
            <person name="Chen C."/>
            <person name="Yanf M."/>
            <person name="Daum C."/>
            <person name="Ng V."/>
            <person name="Clum A."/>
            <person name="Ohm R."/>
            <person name="Martin F."/>
            <person name="Silar P."/>
            <person name="Natvig D."/>
            <person name="Lalanne C."/>
            <person name="Gautier V."/>
            <person name="Ament-Velasquez S.L."/>
            <person name="Kruys A."/>
            <person name="Hutchinson M.I."/>
            <person name="Powell A.J."/>
            <person name="Barry K."/>
            <person name="Miller A.N."/>
            <person name="Grigoriev I.V."/>
            <person name="Debuchy R."/>
            <person name="Gladieux P."/>
            <person name="Thoren M.H."/>
            <person name="Johannesson H."/>
        </authorList>
    </citation>
    <scope>NUCLEOTIDE SEQUENCE</scope>
    <source>
        <strain evidence="2">PSN243</strain>
    </source>
</reference>
<evidence type="ECO:0000313" key="2">
    <source>
        <dbReference type="EMBL" id="KAK4446441.1"/>
    </source>
</evidence>
<reference evidence="2" key="1">
    <citation type="journal article" date="2023" name="Mol. Phylogenet. Evol.">
        <title>Genome-scale phylogeny and comparative genomics of the fungal order Sordariales.</title>
        <authorList>
            <person name="Hensen N."/>
            <person name="Bonometti L."/>
            <person name="Westerberg I."/>
            <person name="Brannstrom I.O."/>
            <person name="Guillou S."/>
            <person name="Cros-Aarteil S."/>
            <person name="Calhoun S."/>
            <person name="Haridas S."/>
            <person name="Kuo A."/>
            <person name="Mondo S."/>
            <person name="Pangilinan J."/>
            <person name="Riley R."/>
            <person name="LaButti K."/>
            <person name="Andreopoulos B."/>
            <person name="Lipzen A."/>
            <person name="Chen C."/>
            <person name="Yan M."/>
            <person name="Daum C."/>
            <person name="Ng V."/>
            <person name="Clum A."/>
            <person name="Steindorff A."/>
            <person name="Ohm R.A."/>
            <person name="Martin F."/>
            <person name="Silar P."/>
            <person name="Natvig D.O."/>
            <person name="Lalanne C."/>
            <person name="Gautier V."/>
            <person name="Ament-Velasquez S.L."/>
            <person name="Kruys A."/>
            <person name="Hutchinson M.I."/>
            <person name="Powell A.J."/>
            <person name="Barry K."/>
            <person name="Miller A.N."/>
            <person name="Grigoriev I.V."/>
            <person name="Debuchy R."/>
            <person name="Gladieux P."/>
            <person name="Hiltunen Thoren M."/>
            <person name="Johannesson H."/>
        </authorList>
    </citation>
    <scope>NUCLEOTIDE SEQUENCE</scope>
    <source>
        <strain evidence="2">PSN243</strain>
    </source>
</reference>
<evidence type="ECO:0000313" key="3">
    <source>
        <dbReference type="Proteomes" id="UP001321760"/>
    </source>
</evidence>
<accession>A0AAV9GD77</accession>
<keyword evidence="3" id="KW-1185">Reference proteome</keyword>
<sequence>MRSIARSYLPLAKMAAQRGFATIPSYIPSITTLESPCVWHRVFGGVLSRRIRASGMSYDSQAQGLPLPWKFWGMLSRPVEEADDGIVAVSGEVKGNPTESEADVAADRSDDDPLPPGLHHRIAMPAGGAAGKPTPSEERVKADRSPEDPLPKHHHRF</sequence>
<proteinExistence type="predicted"/>
<name>A0AAV9GD77_9PEZI</name>
<feature type="region of interest" description="Disordered" evidence="1">
    <location>
        <begin position="90"/>
        <end position="157"/>
    </location>
</feature>
<evidence type="ECO:0000256" key="1">
    <source>
        <dbReference type="SAM" id="MobiDB-lite"/>
    </source>
</evidence>
<feature type="compositionally biased region" description="Acidic residues" evidence="1">
    <location>
        <begin position="100"/>
        <end position="113"/>
    </location>
</feature>
<dbReference type="Proteomes" id="UP001321760">
    <property type="component" value="Unassembled WGS sequence"/>
</dbReference>
<dbReference type="EMBL" id="MU865957">
    <property type="protein sequence ID" value="KAK4446441.1"/>
    <property type="molecule type" value="Genomic_DNA"/>
</dbReference>
<dbReference type="AlphaFoldDB" id="A0AAV9GD77"/>
<organism evidence="2 3">
    <name type="scientific">Podospora aff. communis PSN243</name>
    <dbReference type="NCBI Taxonomy" id="3040156"/>
    <lineage>
        <taxon>Eukaryota</taxon>
        <taxon>Fungi</taxon>
        <taxon>Dikarya</taxon>
        <taxon>Ascomycota</taxon>
        <taxon>Pezizomycotina</taxon>
        <taxon>Sordariomycetes</taxon>
        <taxon>Sordariomycetidae</taxon>
        <taxon>Sordariales</taxon>
        <taxon>Podosporaceae</taxon>
        <taxon>Podospora</taxon>
    </lineage>
</organism>
<comment type="caution">
    <text evidence="2">The sequence shown here is derived from an EMBL/GenBank/DDBJ whole genome shotgun (WGS) entry which is preliminary data.</text>
</comment>